<sequence length="889" mass="101199">MHGQILPKIQHLKYPSDISPGEHFTVFCDVKHPVKQGIVPVQLISPPNWATILTKQIPINDSTSRFVQTMVCPNKVAIRPYYFIFQYQAQSIANFPITIRKVHQLTITPMNLPDFAKEGDTLNISFSIQNAGNILEKATISLNQGKIFSQKDTLDMPIGANESFTIFTRHIIPSTNQGNWNYNPILTLKTKDTSMISVVSIPVYGTTRKEDNSWLRFPLEIGGVYIGTKQGDLSTSAYQFDVRGKGFLDFSSKHYIDFTAHGPNQFQIPMIGSYEIYSMKYDFRKTLSVQLGDYNLRLSNLLEFGRFSRGAKIDWRNEVIGTSFYYAKPRFESDLNYQLGGNILWFYSKNNFLTVGYQRKGVLLKNQSFDANILNLFSSITTAKIHWETELAQSISLNGTDYAIQNNFNWYNKWIAISSNLIYAGKNFYGFYKSGWQTFNSINFTINNHLSFGISHNLTRINPSFDLLVYNSSPYIKSLIGQLNYRFNYRSMLRLSYNILEREDRLEPKSFYYRESFGGLGYDYNGEKFALSYNGRWGNAENLLIPNDENIIKMSFSNAINPQIRLIPALWFGGIFEHLYTSKYSATNSNTNYYFYGGSFRLNIRPWLSAMATYRNNFTPEALVQTQSYLTGNLNLDFKHHAVSLMVGQSFIPQAINLGNINRDAIYFSLKYTLKLNLPLAKDKRQGTVIGQLNSSDNTLSVGNVMVSLGEKKVLTDASGKFTFNKIIPDKYIFRVEPNPNYYNVSITPRGPIEVQVKNDSVHTLRITIARTGLINGIVQLVDQNGNRKIDSTLVFPTIFIKIQNDQGAITTKVNALGEFSFSDVVPGSWNLSAWLVNNQNTFQLIDANQNVQVNPSKTVDIAIGLQSLQRKLVYGSKSFQVRLQNKNP</sequence>
<evidence type="ECO:0000313" key="2">
    <source>
        <dbReference type="Proteomes" id="UP001225761"/>
    </source>
</evidence>
<comment type="caution">
    <text evidence="1">The sequence shown here is derived from an EMBL/GenBank/DDBJ whole genome shotgun (WGS) entry which is preliminary data.</text>
</comment>
<evidence type="ECO:0008006" key="3">
    <source>
        <dbReference type="Google" id="ProtNLM"/>
    </source>
</evidence>
<proteinExistence type="predicted"/>
<dbReference type="RefSeq" id="WP_283381325.1">
    <property type="nucleotide sequence ID" value="NZ_JASHIE010000004.1"/>
</dbReference>
<protein>
    <recommendedName>
        <fullName evidence="3">SD-repeat containing protein B domain-containing protein</fullName>
    </recommendedName>
</protein>
<dbReference type="EMBL" id="JASHIE010000004">
    <property type="protein sequence ID" value="MDI9874426.1"/>
    <property type="molecule type" value="Genomic_DNA"/>
</dbReference>
<dbReference type="Proteomes" id="UP001225761">
    <property type="component" value="Unassembled WGS sequence"/>
</dbReference>
<evidence type="ECO:0000313" key="1">
    <source>
        <dbReference type="EMBL" id="MDI9874426.1"/>
    </source>
</evidence>
<gene>
    <name evidence="1" type="ORF">QM481_07795</name>
</gene>
<name>A0ABT6YZX4_9BACT</name>
<keyword evidence="2" id="KW-1185">Reference proteome</keyword>
<organism evidence="1 2">
    <name type="scientific">Flectobacillus rivi</name>
    <dbReference type="NCBI Taxonomy" id="2984209"/>
    <lineage>
        <taxon>Bacteria</taxon>
        <taxon>Pseudomonadati</taxon>
        <taxon>Bacteroidota</taxon>
        <taxon>Cytophagia</taxon>
        <taxon>Cytophagales</taxon>
        <taxon>Flectobacillaceae</taxon>
        <taxon>Flectobacillus</taxon>
    </lineage>
</organism>
<accession>A0ABT6YZX4</accession>
<reference evidence="1 2" key="1">
    <citation type="submission" date="2023-05" db="EMBL/GenBank/DDBJ databases">
        <title>Novel species of genus Flectobacillus isolated from stream in China.</title>
        <authorList>
            <person name="Lu H."/>
        </authorList>
    </citation>
    <scope>NUCLEOTIDE SEQUENCE [LARGE SCALE GENOMIC DNA]</scope>
    <source>
        <strain evidence="1 2">LFS242W</strain>
    </source>
</reference>